<dbReference type="SUPFAM" id="SSF55347">
    <property type="entry name" value="Glyceraldehyde-3-phosphate dehydrogenase-like, C-terminal domain"/>
    <property type="match status" value="1"/>
</dbReference>
<dbReference type="InterPro" id="IPR012280">
    <property type="entry name" value="Semialdhyde_DH_dimer_dom"/>
</dbReference>
<proteinExistence type="inferred from homology"/>
<keyword evidence="3" id="KW-0560">Oxidoreductase</keyword>
<sequence>MLEGVNSTQSQRPTLAVVGPTGLVGQAVLEILSTRVDAWEDVRLLGSDKDAGRRLLVGAEEVEVEALDSESFYGVDVVIFATPPEVSAKWVPFATAAGSLVVDTSEAFRDDPEVPLVVPEVNARDIDNRPRGIVAMPCGPAIIMLPVLATLHEHWNLTHVTATSLQAVTGAGRVGAERLFAEVGALTGNPRVGQMPGDVRRYVADLPDDSPFPAPIVSNVVPWIGRHSGRGWASEETDIKHELRHVLQLPNLKVAVTCVQIPIVTTHMSTLHVSFDKKVTPSDARRAMTEGANGAIVMPDEEGVDWPTPVDAIGTDPVWVGRVRQVENNPHTLDFIVCGDNIRKGAALNALQLAEMLIGVGPYAVREDDGAATAH</sequence>
<dbReference type="InterPro" id="IPR036291">
    <property type="entry name" value="NAD(P)-bd_dom_sf"/>
</dbReference>
<dbReference type="Gene3D" id="3.30.360.10">
    <property type="entry name" value="Dihydrodipicolinate Reductase, domain 2"/>
    <property type="match status" value="1"/>
</dbReference>
<dbReference type="AlphaFoldDB" id="A0A417Z3A6"/>
<dbReference type="Proteomes" id="UP000285376">
    <property type="component" value="Unassembled WGS sequence"/>
</dbReference>
<dbReference type="GO" id="GO:0004073">
    <property type="term" value="F:aspartate-semialdehyde dehydrogenase activity"/>
    <property type="evidence" value="ECO:0007669"/>
    <property type="project" value="UniProtKB-EC"/>
</dbReference>
<dbReference type="SMART" id="SM00859">
    <property type="entry name" value="Semialdhyde_dh"/>
    <property type="match status" value="1"/>
</dbReference>
<gene>
    <name evidence="3" type="ORF">D1832_12145</name>
</gene>
<dbReference type="PIRSF" id="PIRSF000148">
    <property type="entry name" value="ASA_dh"/>
    <property type="match status" value="1"/>
</dbReference>
<dbReference type="GO" id="GO:0051287">
    <property type="term" value="F:NAD binding"/>
    <property type="evidence" value="ECO:0007669"/>
    <property type="project" value="InterPro"/>
</dbReference>
<comment type="similarity">
    <text evidence="1">Belongs to the aspartate-semialdehyde dehydrogenase family.</text>
</comment>
<dbReference type="Pfam" id="PF01118">
    <property type="entry name" value="Semialdhyde_dh"/>
    <property type="match status" value="1"/>
</dbReference>
<dbReference type="GO" id="GO:0008652">
    <property type="term" value="P:amino acid biosynthetic process"/>
    <property type="evidence" value="ECO:0007669"/>
    <property type="project" value="InterPro"/>
</dbReference>
<dbReference type="EC" id="1.2.1.11" evidence="3"/>
<dbReference type="GO" id="GO:0046983">
    <property type="term" value="F:protein dimerization activity"/>
    <property type="evidence" value="ECO:0007669"/>
    <property type="project" value="InterPro"/>
</dbReference>
<evidence type="ECO:0000256" key="1">
    <source>
        <dbReference type="ARBA" id="ARBA00010584"/>
    </source>
</evidence>
<dbReference type="Pfam" id="PF02774">
    <property type="entry name" value="Semialdhyde_dhC"/>
    <property type="match status" value="1"/>
</dbReference>
<organism evidence="3 4">
    <name type="scientific">Dermacoccus abyssi</name>
    <dbReference type="NCBI Taxonomy" id="322596"/>
    <lineage>
        <taxon>Bacteria</taxon>
        <taxon>Bacillati</taxon>
        <taxon>Actinomycetota</taxon>
        <taxon>Actinomycetes</taxon>
        <taxon>Micrococcales</taxon>
        <taxon>Dermacoccaceae</taxon>
        <taxon>Dermacoccus</taxon>
    </lineage>
</organism>
<comment type="caution">
    <text evidence="3">The sequence shown here is derived from an EMBL/GenBank/DDBJ whole genome shotgun (WGS) entry which is preliminary data.</text>
</comment>
<reference evidence="3 4" key="1">
    <citation type="submission" date="2018-08" db="EMBL/GenBank/DDBJ databases">
        <title>Whole genome sequence analysis of Dermacoccus abyssi bacteria isolated from Deep Mariana trench Micromonospora spp reveals genes involved in the environmental adaptation and production of secondary metabolites.</title>
        <authorList>
            <person name="Abdel-Mageed W.M."/>
            <person name="Lehri B."/>
            <person name="Nouioui I."/>
            <person name="Goodfellow I."/>
            <person name="Jaspars M."/>
            <person name="Karlyshev A."/>
        </authorList>
    </citation>
    <scope>NUCLEOTIDE SEQUENCE [LARGE SCALE GENOMIC DNA]</scope>
    <source>
        <strain evidence="3 4">MT1.1</strain>
    </source>
</reference>
<dbReference type="PANTHER" id="PTHR46278:SF2">
    <property type="entry name" value="ASPARTATE-SEMIALDEHYDE DEHYDROGENASE"/>
    <property type="match status" value="1"/>
</dbReference>
<dbReference type="Gene3D" id="3.40.50.720">
    <property type="entry name" value="NAD(P)-binding Rossmann-like Domain"/>
    <property type="match status" value="1"/>
</dbReference>
<dbReference type="NCBIfam" id="NF011456">
    <property type="entry name" value="PRK14874.1"/>
    <property type="match status" value="1"/>
</dbReference>
<evidence type="ECO:0000259" key="2">
    <source>
        <dbReference type="SMART" id="SM00859"/>
    </source>
</evidence>
<dbReference type="PANTHER" id="PTHR46278">
    <property type="entry name" value="DEHYDROGENASE, PUTATIVE-RELATED"/>
    <property type="match status" value="1"/>
</dbReference>
<dbReference type="EMBL" id="QWLM01000015">
    <property type="protein sequence ID" value="RHW44613.1"/>
    <property type="molecule type" value="Genomic_DNA"/>
</dbReference>
<name>A0A417Z3A6_9MICO</name>
<dbReference type="InterPro" id="IPR000534">
    <property type="entry name" value="Semialdehyde_DH_NAD-bd"/>
</dbReference>
<dbReference type="CDD" id="cd18129">
    <property type="entry name" value="ASADH_C_USG1_like"/>
    <property type="match status" value="1"/>
</dbReference>
<evidence type="ECO:0000313" key="3">
    <source>
        <dbReference type="EMBL" id="RHW44613.1"/>
    </source>
</evidence>
<evidence type="ECO:0000313" key="4">
    <source>
        <dbReference type="Proteomes" id="UP000285376"/>
    </source>
</evidence>
<protein>
    <submittedName>
        <fullName evidence="3">Aspartate-semialdehyde dehydrogenase</fullName>
        <ecNumber evidence="3">1.2.1.11</ecNumber>
    </submittedName>
</protein>
<feature type="domain" description="Semialdehyde dehydrogenase NAD-binding" evidence="2">
    <location>
        <begin position="14"/>
        <end position="129"/>
    </location>
</feature>
<dbReference type="SUPFAM" id="SSF51735">
    <property type="entry name" value="NAD(P)-binding Rossmann-fold domains"/>
    <property type="match status" value="1"/>
</dbReference>
<accession>A0A417Z3A6</accession>